<sequence>MRLSWNEHIRYDVFVAMVIVLTSEARVNFYKYGGSNNYNTIYAWTCLSYEEYTPTCGWKLVLTSSFPLSSMSGGSEFFTYTMVSEYIFLLNAVEKYANAELMKPSCPNIEMNGEFGSLIPNVTVYWYCVCNSTTSGNCQNVEQSGSTTTTTTTTTTMAPAARDTGFLTPSYESLEAATDAATTSPTTVPTTTSTTPTS</sequence>
<feature type="region of interest" description="Disordered" evidence="1">
    <location>
        <begin position="176"/>
        <end position="198"/>
    </location>
</feature>
<reference evidence="2 3" key="1">
    <citation type="submission" date="2024-04" db="EMBL/GenBank/DDBJ databases">
        <authorList>
            <consortium name="Genoscope - CEA"/>
            <person name="William W."/>
        </authorList>
    </citation>
    <scope>NUCLEOTIDE SEQUENCE [LARGE SCALE GENOMIC DNA]</scope>
</reference>
<dbReference type="AlphaFoldDB" id="A0AAV2IKJ2"/>
<feature type="compositionally biased region" description="Low complexity" evidence="1">
    <location>
        <begin position="147"/>
        <end position="156"/>
    </location>
</feature>
<feature type="region of interest" description="Disordered" evidence="1">
    <location>
        <begin position="139"/>
        <end position="162"/>
    </location>
</feature>
<proteinExistence type="predicted"/>
<evidence type="ECO:0000256" key="1">
    <source>
        <dbReference type="SAM" id="MobiDB-lite"/>
    </source>
</evidence>
<protein>
    <submittedName>
        <fullName evidence="2">Uncharacterized protein</fullName>
    </submittedName>
</protein>
<gene>
    <name evidence="2" type="ORF">GSLYS_00020088001</name>
</gene>
<evidence type="ECO:0000313" key="3">
    <source>
        <dbReference type="Proteomes" id="UP001497497"/>
    </source>
</evidence>
<organism evidence="2 3">
    <name type="scientific">Lymnaea stagnalis</name>
    <name type="common">Great pond snail</name>
    <name type="synonym">Helix stagnalis</name>
    <dbReference type="NCBI Taxonomy" id="6523"/>
    <lineage>
        <taxon>Eukaryota</taxon>
        <taxon>Metazoa</taxon>
        <taxon>Spiralia</taxon>
        <taxon>Lophotrochozoa</taxon>
        <taxon>Mollusca</taxon>
        <taxon>Gastropoda</taxon>
        <taxon>Heterobranchia</taxon>
        <taxon>Euthyneura</taxon>
        <taxon>Panpulmonata</taxon>
        <taxon>Hygrophila</taxon>
        <taxon>Lymnaeoidea</taxon>
        <taxon>Lymnaeidae</taxon>
        <taxon>Lymnaea</taxon>
    </lineage>
</organism>
<dbReference type="EMBL" id="CAXITT010000847">
    <property type="protein sequence ID" value="CAL1546711.1"/>
    <property type="molecule type" value="Genomic_DNA"/>
</dbReference>
<name>A0AAV2IKJ2_LYMST</name>
<comment type="caution">
    <text evidence="2">The sequence shown here is derived from an EMBL/GenBank/DDBJ whole genome shotgun (WGS) entry which is preliminary data.</text>
</comment>
<accession>A0AAV2IKJ2</accession>
<feature type="non-terminal residue" evidence="2">
    <location>
        <position position="198"/>
    </location>
</feature>
<evidence type="ECO:0000313" key="2">
    <source>
        <dbReference type="EMBL" id="CAL1546711.1"/>
    </source>
</evidence>
<keyword evidence="3" id="KW-1185">Reference proteome</keyword>
<dbReference type="Proteomes" id="UP001497497">
    <property type="component" value="Unassembled WGS sequence"/>
</dbReference>